<reference evidence="13 14" key="1">
    <citation type="journal article" date="2023" name="Sci. Data">
        <title>Genome assembly of the Korean intertidal mud-creeper Batillaria attramentaria.</title>
        <authorList>
            <person name="Patra A.K."/>
            <person name="Ho P.T."/>
            <person name="Jun S."/>
            <person name="Lee S.J."/>
            <person name="Kim Y."/>
            <person name="Won Y.J."/>
        </authorList>
    </citation>
    <scope>NUCLEOTIDE SEQUENCE [LARGE SCALE GENOMIC DNA]</scope>
    <source>
        <strain evidence="13">Wonlab-2016</strain>
    </source>
</reference>
<dbReference type="InterPro" id="IPR000276">
    <property type="entry name" value="GPCR_Rhodpsn"/>
</dbReference>
<evidence type="ECO:0000256" key="1">
    <source>
        <dbReference type="ARBA" id="ARBA00004651"/>
    </source>
</evidence>
<evidence type="ECO:0000256" key="5">
    <source>
        <dbReference type="ARBA" id="ARBA00023040"/>
    </source>
</evidence>
<feature type="transmembrane region" description="Helical" evidence="11">
    <location>
        <begin position="97"/>
        <end position="119"/>
    </location>
</feature>
<evidence type="ECO:0000256" key="11">
    <source>
        <dbReference type="SAM" id="Phobius"/>
    </source>
</evidence>
<keyword evidence="2" id="KW-1003">Cell membrane</keyword>
<feature type="transmembrane region" description="Helical" evidence="11">
    <location>
        <begin position="60"/>
        <end position="85"/>
    </location>
</feature>
<dbReference type="Pfam" id="PF00001">
    <property type="entry name" value="7tm_1"/>
    <property type="match status" value="1"/>
</dbReference>
<evidence type="ECO:0000256" key="3">
    <source>
        <dbReference type="ARBA" id="ARBA00022692"/>
    </source>
</evidence>
<evidence type="ECO:0000259" key="12">
    <source>
        <dbReference type="PROSITE" id="PS50262"/>
    </source>
</evidence>
<evidence type="ECO:0000256" key="8">
    <source>
        <dbReference type="ARBA" id="ARBA00023170"/>
    </source>
</evidence>
<keyword evidence="4 11" id="KW-1133">Transmembrane helix</keyword>
<dbReference type="PRINTS" id="PR00237">
    <property type="entry name" value="GPCRRHODOPSN"/>
</dbReference>
<keyword evidence="3 11" id="KW-0812">Transmembrane</keyword>
<dbReference type="AlphaFoldDB" id="A0ABD0M0U7"/>
<evidence type="ECO:0000313" key="13">
    <source>
        <dbReference type="EMBL" id="KAK7505116.1"/>
    </source>
</evidence>
<evidence type="ECO:0000256" key="6">
    <source>
        <dbReference type="ARBA" id="ARBA00023136"/>
    </source>
</evidence>
<keyword evidence="5" id="KW-0297">G-protein coupled receptor</keyword>
<dbReference type="PANTHER" id="PTHR45695:SF23">
    <property type="entry name" value="GALANIN-LIKE G-PROTEIN COUPLED RECEPTOR NPR-9"/>
    <property type="match status" value="1"/>
</dbReference>
<dbReference type="InterPro" id="IPR017452">
    <property type="entry name" value="GPCR_Rhodpsn_7TM"/>
</dbReference>
<keyword evidence="7" id="KW-1015">Disulfide bond</keyword>
<keyword evidence="6 11" id="KW-0472">Membrane</keyword>
<dbReference type="PANTHER" id="PTHR45695">
    <property type="entry name" value="LEUCOKININ RECEPTOR-RELATED"/>
    <property type="match status" value="1"/>
</dbReference>
<gene>
    <name evidence="13" type="ORF">BaRGS_00003686</name>
</gene>
<evidence type="ECO:0000256" key="9">
    <source>
        <dbReference type="ARBA" id="ARBA00023180"/>
    </source>
</evidence>
<dbReference type="Gene3D" id="1.20.1070.10">
    <property type="entry name" value="Rhodopsin 7-helix transmembrane proteins"/>
    <property type="match status" value="1"/>
</dbReference>
<evidence type="ECO:0000313" key="14">
    <source>
        <dbReference type="Proteomes" id="UP001519460"/>
    </source>
</evidence>
<keyword evidence="9" id="KW-0325">Glycoprotein</keyword>
<evidence type="ECO:0000256" key="2">
    <source>
        <dbReference type="ARBA" id="ARBA00022475"/>
    </source>
</evidence>
<sequence length="135" mass="15175">MATPPPFVFDFPYPAEPFNVFTENGSTDDYYYGGYEYVYEIPDDNTTTAIEQPDAQLHVIIVPTVLFLICCVGIVGNCLVIFTIIRHVTMRLVTYLYLLNLAVVNIIYLLTSVPIQAVAYALTNWPFGRAACEYG</sequence>
<dbReference type="Proteomes" id="UP001519460">
    <property type="component" value="Unassembled WGS sequence"/>
</dbReference>
<accession>A0ABD0M0U7</accession>
<evidence type="ECO:0000256" key="10">
    <source>
        <dbReference type="ARBA" id="ARBA00023224"/>
    </source>
</evidence>
<evidence type="ECO:0000256" key="7">
    <source>
        <dbReference type="ARBA" id="ARBA00023157"/>
    </source>
</evidence>
<feature type="domain" description="G-protein coupled receptors family 1 profile" evidence="12">
    <location>
        <begin position="76"/>
        <end position="135"/>
    </location>
</feature>
<proteinExistence type="predicted"/>
<dbReference type="PROSITE" id="PS50262">
    <property type="entry name" value="G_PROTEIN_RECEP_F1_2"/>
    <property type="match status" value="1"/>
</dbReference>
<keyword evidence="10" id="KW-0807">Transducer</keyword>
<dbReference type="GO" id="GO:0004930">
    <property type="term" value="F:G protein-coupled receptor activity"/>
    <property type="evidence" value="ECO:0007669"/>
    <property type="project" value="UniProtKB-KW"/>
</dbReference>
<dbReference type="SUPFAM" id="SSF81321">
    <property type="entry name" value="Family A G protein-coupled receptor-like"/>
    <property type="match status" value="1"/>
</dbReference>
<protein>
    <recommendedName>
        <fullName evidence="12">G-protein coupled receptors family 1 profile domain-containing protein</fullName>
    </recommendedName>
</protein>
<comment type="caution">
    <text evidence="13">The sequence shown here is derived from an EMBL/GenBank/DDBJ whole genome shotgun (WGS) entry which is preliminary data.</text>
</comment>
<dbReference type="GO" id="GO:0005886">
    <property type="term" value="C:plasma membrane"/>
    <property type="evidence" value="ECO:0007669"/>
    <property type="project" value="UniProtKB-SubCell"/>
</dbReference>
<evidence type="ECO:0000256" key="4">
    <source>
        <dbReference type="ARBA" id="ARBA00022989"/>
    </source>
</evidence>
<keyword evidence="8" id="KW-0675">Receptor</keyword>
<name>A0ABD0M0U7_9CAEN</name>
<organism evidence="13 14">
    <name type="scientific">Batillaria attramentaria</name>
    <dbReference type="NCBI Taxonomy" id="370345"/>
    <lineage>
        <taxon>Eukaryota</taxon>
        <taxon>Metazoa</taxon>
        <taxon>Spiralia</taxon>
        <taxon>Lophotrochozoa</taxon>
        <taxon>Mollusca</taxon>
        <taxon>Gastropoda</taxon>
        <taxon>Caenogastropoda</taxon>
        <taxon>Sorbeoconcha</taxon>
        <taxon>Cerithioidea</taxon>
        <taxon>Batillariidae</taxon>
        <taxon>Batillaria</taxon>
    </lineage>
</organism>
<keyword evidence="14" id="KW-1185">Reference proteome</keyword>
<comment type="subcellular location">
    <subcellularLocation>
        <location evidence="1">Cell membrane</location>
        <topology evidence="1">Multi-pass membrane protein</topology>
    </subcellularLocation>
</comment>
<dbReference type="EMBL" id="JACVVK020000012">
    <property type="protein sequence ID" value="KAK7505116.1"/>
    <property type="molecule type" value="Genomic_DNA"/>
</dbReference>